<evidence type="ECO:0000313" key="3">
    <source>
        <dbReference type="Proteomes" id="UP000619041"/>
    </source>
</evidence>
<dbReference type="PANTHER" id="PTHR30336:SF4">
    <property type="entry name" value="ENVELOPE BIOGENESIS FACTOR ELYC"/>
    <property type="match status" value="1"/>
</dbReference>
<keyword evidence="3" id="KW-1185">Reference proteome</keyword>
<sequence>MIARLAGAVALLYALGFLWFAAALPLPAGGQPTDVIVVLTGGAGRIDRGLALLAKGKARALLVTGVDPEVKPREFAAEYRVPGKTMDCCVTLGFAAVDTRGNAAETASWIAANRYRSLRLVTTDWHMRRAAGELASALPPGVTIVRDAVPSRPRLGILFLEYNKLLASTLARLWPQGK</sequence>
<dbReference type="CDD" id="cd06259">
    <property type="entry name" value="YdcF-like"/>
    <property type="match status" value="1"/>
</dbReference>
<evidence type="ECO:0000313" key="2">
    <source>
        <dbReference type="EMBL" id="GGE05512.1"/>
    </source>
</evidence>
<evidence type="ECO:0000259" key="1">
    <source>
        <dbReference type="Pfam" id="PF02698"/>
    </source>
</evidence>
<dbReference type="PANTHER" id="PTHR30336">
    <property type="entry name" value="INNER MEMBRANE PROTEIN, PROBABLE PERMEASE"/>
    <property type="match status" value="1"/>
</dbReference>
<name>A0ABQ1SE23_9SPHN</name>
<organism evidence="2 3">
    <name type="scientific">Tsuneonella deserti</name>
    <dbReference type="NCBI Taxonomy" id="2035528"/>
    <lineage>
        <taxon>Bacteria</taxon>
        <taxon>Pseudomonadati</taxon>
        <taxon>Pseudomonadota</taxon>
        <taxon>Alphaproteobacteria</taxon>
        <taxon>Sphingomonadales</taxon>
        <taxon>Erythrobacteraceae</taxon>
        <taxon>Tsuneonella</taxon>
    </lineage>
</organism>
<dbReference type="InterPro" id="IPR003848">
    <property type="entry name" value="DUF218"/>
</dbReference>
<comment type="caution">
    <text evidence="2">The sequence shown here is derived from an EMBL/GenBank/DDBJ whole genome shotgun (WGS) entry which is preliminary data.</text>
</comment>
<feature type="domain" description="DUF218" evidence="1">
    <location>
        <begin position="34"/>
        <end position="141"/>
    </location>
</feature>
<dbReference type="Pfam" id="PF02698">
    <property type="entry name" value="DUF218"/>
    <property type="match status" value="1"/>
</dbReference>
<protein>
    <recommendedName>
        <fullName evidence="1">DUF218 domain-containing protein</fullName>
    </recommendedName>
</protein>
<reference evidence="3" key="1">
    <citation type="journal article" date="2019" name="Int. J. Syst. Evol. Microbiol.">
        <title>The Global Catalogue of Microorganisms (GCM) 10K type strain sequencing project: providing services to taxonomists for standard genome sequencing and annotation.</title>
        <authorList>
            <consortium name="The Broad Institute Genomics Platform"/>
            <consortium name="The Broad Institute Genome Sequencing Center for Infectious Disease"/>
            <person name="Wu L."/>
            <person name="Ma J."/>
        </authorList>
    </citation>
    <scope>NUCLEOTIDE SEQUENCE [LARGE SCALE GENOMIC DNA]</scope>
    <source>
        <strain evidence="3">CGMCC 1.15959</strain>
    </source>
</reference>
<dbReference type="InterPro" id="IPR051599">
    <property type="entry name" value="Cell_Envelope_Assoc"/>
</dbReference>
<proteinExistence type="predicted"/>
<dbReference type="RefSeq" id="WP_188645545.1">
    <property type="nucleotide sequence ID" value="NZ_BMKL01000001.1"/>
</dbReference>
<gene>
    <name evidence="2" type="ORF">GCM10011515_26310</name>
</gene>
<dbReference type="EMBL" id="BMKL01000001">
    <property type="protein sequence ID" value="GGE05512.1"/>
    <property type="molecule type" value="Genomic_DNA"/>
</dbReference>
<accession>A0ABQ1SE23</accession>
<dbReference type="Proteomes" id="UP000619041">
    <property type="component" value="Unassembled WGS sequence"/>
</dbReference>